<dbReference type="Gene3D" id="3.30.1330.40">
    <property type="entry name" value="RutC-like"/>
    <property type="match status" value="1"/>
</dbReference>
<name>A0A7W5DY64_9BACT</name>
<dbReference type="InterPro" id="IPR035959">
    <property type="entry name" value="RutC-like_sf"/>
</dbReference>
<evidence type="ECO:0000259" key="1">
    <source>
        <dbReference type="Pfam" id="PF14588"/>
    </source>
</evidence>
<keyword evidence="3" id="KW-1185">Reference proteome</keyword>
<organism evidence="2 3">
    <name type="scientific">Aporhodopirellula rubra</name>
    <dbReference type="NCBI Taxonomy" id="980271"/>
    <lineage>
        <taxon>Bacteria</taxon>
        <taxon>Pseudomonadati</taxon>
        <taxon>Planctomycetota</taxon>
        <taxon>Planctomycetia</taxon>
        <taxon>Pirellulales</taxon>
        <taxon>Pirellulaceae</taxon>
        <taxon>Aporhodopirellula</taxon>
    </lineage>
</organism>
<dbReference type="EMBL" id="JACHXU010000007">
    <property type="protein sequence ID" value="MBB3206685.1"/>
    <property type="molecule type" value="Genomic_DNA"/>
</dbReference>
<gene>
    <name evidence="2" type="ORF">FHS27_002497</name>
</gene>
<dbReference type="AlphaFoldDB" id="A0A7W5DY64"/>
<dbReference type="Proteomes" id="UP000536179">
    <property type="component" value="Unassembled WGS sequence"/>
</dbReference>
<dbReference type="InterPro" id="IPR013813">
    <property type="entry name" value="Endoribo_LPSP/chorism_mut-like"/>
</dbReference>
<feature type="domain" description="Endoribonuclease L-PSP/chorismate mutase-like" evidence="1">
    <location>
        <begin position="9"/>
        <end position="131"/>
    </location>
</feature>
<dbReference type="CDD" id="cd02199">
    <property type="entry name" value="YjgF_YER057c_UK114_like_1"/>
    <property type="match status" value="1"/>
</dbReference>
<comment type="caution">
    <text evidence="2">The sequence shown here is derived from an EMBL/GenBank/DDBJ whole genome shotgun (WGS) entry which is preliminary data.</text>
</comment>
<reference evidence="2 3" key="1">
    <citation type="submission" date="2020-08" db="EMBL/GenBank/DDBJ databases">
        <title>Genomic Encyclopedia of Type Strains, Phase III (KMG-III): the genomes of soil and plant-associated and newly described type strains.</title>
        <authorList>
            <person name="Whitman W."/>
        </authorList>
    </citation>
    <scope>NUCLEOTIDE SEQUENCE [LARGE SCALE GENOMIC DNA]</scope>
    <source>
        <strain evidence="2 3">CECT 8075</strain>
    </source>
</reference>
<dbReference type="PANTHER" id="PTHR43760">
    <property type="entry name" value="ENDORIBONUCLEASE-RELATED"/>
    <property type="match status" value="1"/>
</dbReference>
<protein>
    <submittedName>
        <fullName evidence="2">Enamine deaminase RidA (YjgF/YER057c/UK114 family)</fullName>
    </submittedName>
</protein>
<evidence type="ECO:0000313" key="3">
    <source>
        <dbReference type="Proteomes" id="UP000536179"/>
    </source>
</evidence>
<dbReference type="SUPFAM" id="SSF55298">
    <property type="entry name" value="YjgF-like"/>
    <property type="match status" value="1"/>
</dbReference>
<dbReference type="Pfam" id="PF14588">
    <property type="entry name" value="YjgF_endoribonc"/>
    <property type="match status" value="1"/>
</dbReference>
<evidence type="ECO:0000313" key="2">
    <source>
        <dbReference type="EMBL" id="MBB3206685.1"/>
    </source>
</evidence>
<dbReference type="RefSeq" id="WP_184305132.1">
    <property type="nucleotide sequence ID" value="NZ_JACHXU010000007.1"/>
</dbReference>
<dbReference type="PANTHER" id="PTHR43760:SF1">
    <property type="entry name" value="ENDORIBONUCLEASE L-PSP_CHORISMATE MUTASE-LIKE DOMAIN-CONTAINING PROTEIN"/>
    <property type="match status" value="1"/>
</dbReference>
<sequence length="153" mass="16251">MSHDAQIEKLGLELPPPPQALGLYKPVIQDGNLLYLSGHGPLQSDGYLVTGRLGADMDSDQGYAAARLVGLAILSTLRGHLGSLDRVTRLIKLTGFVRCTEEFDEQPAVVNGCSELMREVFGDDAGVGARSAVGSNALPGKMAVEIEAIFEIE</sequence>
<proteinExistence type="predicted"/>
<accession>A0A7W5DY64</accession>